<dbReference type="Pfam" id="PF20650">
    <property type="entry name" value="DUF6810"/>
    <property type="match status" value="1"/>
</dbReference>
<feature type="domain" description="DUF6810" evidence="1">
    <location>
        <begin position="61"/>
        <end position="93"/>
    </location>
</feature>
<protein>
    <recommendedName>
        <fullName evidence="1">DUF6810 domain-containing protein</fullName>
    </recommendedName>
</protein>
<name>X0XDB9_9ZZZZ</name>
<dbReference type="EMBL" id="BARS01045610">
    <property type="protein sequence ID" value="GAG34653.1"/>
    <property type="molecule type" value="Genomic_DNA"/>
</dbReference>
<reference evidence="2" key="1">
    <citation type="journal article" date="2014" name="Front. Microbiol.">
        <title>High frequency of phylogenetically diverse reductive dehalogenase-homologous genes in deep subseafloor sedimentary metagenomes.</title>
        <authorList>
            <person name="Kawai M."/>
            <person name="Futagami T."/>
            <person name="Toyoda A."/>
            <person name="Takaki Y."/>
            <person name="Nishi S."/>
            <person name="Hori S."/>
            <person name="Arai W."/>
            <person name="Tsubouchi T."/>
            <person name="Morono Y."/>
            <person name="Uchiyama I."/>
            <person name="Ito T."/>
            <person name="Fujiyama A."/>
            <person name="Inagaki F."/>
            <person name="Takami H."/>
        </authorList>
    </citation>
    <scope>NUCLEOTIDE SEQUENCE</scope>
    <source>
        <strain evidence="2">Expedition CK06-06</strain>
    </source>
</reference>
<feature type="non-terminal residue" evidence="2">
    <location>
        <position position="97"/>
    </location>
</feature>
<accession>X0XDB9</accession>
<proteinExistence type="predicted"/>
<evidence type="ECO:0000259" key="1">
    <source>
        <dbReference type="Pfam" id="PF20650"/>
    </source>
</evidence>
<comment type="caution">
    <text evidence="2">The sequence shown here is derived from an EMBL/GenBank/DDBJ whole genome shotgun (WGS) entry which is preliminary data.</text>
</comment>
<gene>
    <name evidence="2" type="ORF">S01H1_68760</name>
</gene>
<dbReference type="InterPro" id="IPR049216">
    <property type="entry name" value="DUF6810"/>
</dbReference>
<sequence length="97" mass="10364">MMHRYVTVAILTAFVALAMSACAAGSVGTPESAESAGEPLSATSVSTDEGPIVVRARDTFTVDSFLEAGFKKSKEFSTETVPEATSIWYGFYSRRDV</sequence>
<organism evidence="2">
    <name type="scientific">marine sediment metagenome</name>
    <dbReference type="NCBI Taxonomy" id="412755"/>
    <lineage>
        <taxon>unclassified sequences</taxon>
        <taxon>metagenomes</taxon>
        <taxon>ecological metagenomes</taxon>
    </lineage>
</organism>
<dbReference type="AlphaFoldDB" id="X0XDB9"/>
<dbReference type="PROSITE" id="PS51257">
    <property type="entry name" value="PROKAR_LIPOPROTEIN"/>
    <property type="match status" value="1"/>
</dbReference>
<evidence type="ECO:0000313" key="2">
    <source>
        <dbReference type="EMBL" id="GAG34653.1"/>
    </source>
</evidence>